<comment type="caution">
    <text evidence="2">The sequence shown here is derived from an EMBL/GenBank/DDBJ whole genome shotgun (WGS) entry which is preliminary data.</text>
</comment>
<gene>
    <name evidence="2" type="primary">Mo02673</name>
    <name evidence="2" type="ORF">E5Q_02673</name>
</gene>
<protein>
    <submittedName>
        <fullName evidence="2">Uncharacterized protein</fullName>
    </submittedName>
</protein>
<reference evidence="2 3" key="2">
    <citation type="journal article" date="2012" name="Open Biol.">
        <title>Characteristics of nucleosomes and linker DNA regions on the genome of the basidiomycete Mixia osmundae revealed by mono- and dinucleosome mapping.</title>
        <authorList>
            <person name="Nishida H."/>
            <person name="Kondo S."/>
            <person name="Matsumoto T."/>
            <person name="Suzuki Y."/>
            <person name="Yoshikawa H."/>
            <person name="Taylor T.D."/>
            <person name="Sugiyama J."/>
        </authorList>
    </citation>
    <scope>NUCLEOTIDE SEQUENCE [LARGE SCALE GENOMIC DNA]</scope>
    <source>
        <strain evidence="3">CBS 9802 / IAM 14324 / JCM 22182 / KY 12970</strain>
    </source>
</reference>
<evidence type="ECO:0000313" key="3">
    <source>
        <dbReference type="Proteomes" id="UP000009131"/>
    </source>
</evidence>
<sequence>MPFKPNWTVMASAIKAWSRQVKSSIVIARQAAHVNAQPIRSVQRGIFEGVTQLFVQYPQLVRELPARVTTKAATRWRPPQLTSSALRSSRPAARSSAWPSGHARVQTLGLQSARSFSSTGYTFAQQHAFLADHLAQNIPLGFRLLGLEAEDRMHSSKGIAHPSVSRKRRATGATTATNVKRPVKQISAPARATGALSARLILPLYAEMPADLLQALESADTPLASYAPHLSFSSQESLYSALRQHENQQRLHQIRLEQVLTRLSAAGCFAGSNTSLMRATGGQGVVSQVMEWQGRTQLVIEFEARRWSVLDVRQALGLYNTKGDSLDIFDSGRSYYEVELERELARREAETVSWYELEPEPQWSFFGTALAEAAANDSDGDSDVSFFHLEPRSPISSPQLTLSPLSDSPRSLSGLSSLAASPQPSVSRRSVRWADEAAQDQVVSSFMLPAPATSPPVFSAQHLDRHASGSDGSVQDFIDLLDAMPRPRRR</sequence>
<accession>G7DZK3</accession>
<name>G7DZK3_MIXOS</name>
<feature type="region of interest" description="Disordered" evidence="1">
    <location>
        <begin position="79"/>
        <end position="100"/>
    </location>
</feature>
<feature type="region of interest" description="Disordered" evidence="1">
    <location>
        <begin position="396"/>
        <end position="431"/>
    </location>
</feature>
<evidence type="ECO:0000256" key="1">
    <source>
        <dbReference type="SAM" id="MobiDB-lite"/>
    </source>
</evidence>
<reference evidence="2 3" key="1">
    <citation type="journal article" date="2011" name="J. Gen. Appl. Microbiol.">
        <title>Draft genome sequencing of the enigmatic basidiomycete Mixia osmundae.</title>
        <authorList>
            <person name="Nishida H."/>
            <person name="Nagatsuka Y."/>
            <person name="Sugiyama J."/>
        </authorList>
    </citation>
    <scope>NUCLEOTIDE SEQUENCE [LARGE SCALE GENOMIC DNA]</scope>
    <source>
        <strain evidence="3">CBS 9802 / IAM 14324 / JCM 22182 / KY 12970</strain>
    </source>
</reference>
<organism evidence="2 3">
    <name type="scientific">Mixia osmundae (strain CBS 9802 / IAM 14324 / JCM 22182 / KY 12970)</name>
    <dbReference type="NCBI Taxonomy" id="764103"/>
    <lineage>
        <taxon>Eukaryota</taxon>
        <taxon>Fungi</taxon>
        <taxon>Dikarya</taxon>
        <taxon>Basidiomycota</taxon>
        <taxon>Pucciniomycotina</taxon>
        <taxon>Mixiomycetes</taxon>
        <taxon>Mixiales</taxon>
        <taxon>Mixiaceae</taxon>
        <taxon>Mixia</taxon>
    </lineage>
</organism>
<proteinExistence type="predicted"/>
<feature type="compositionally biased region" description="Low complexity" evidence="1">
    <location>
        <begin position="83"/>
        <end position="100"/>
    </location>
</feature>
<dbReference type="HOGENOM" id="CLU_556778_0_0_1"/>
<dbReference type="EMBL" id="BABT02000070">
    <property type="protein sequence ID" value="GAA96013.1"/>
    <property type="molecule type" value="Genomic_DNA"/>
</dbReference>
<dbReference type="Proteomes" id="UP000009131">
    <property type="component" value="Unassembled WGS sequence"/>
</dbReference>
<evidence type="ECO:0000313" key="2">
    <source>
        <dbReference type="EMBL" id="GAA96013.1"/>
    </source>
</evidence>
<feature type="region of interest" description="Disordered" evidence="1">
    <location>
        <begin position="156"/>
        <end position="178"/>
    </location>
</feature>
<dbReference type="AlphaFoldDB" id="G7DZK3"/>
<keyword evidence="3" id="KW-1185">Reference proteome</keyword>
<feature type="compositionally biased region" description="Low complexity" evidence="1">
    <location>
        <begin position="400"/>
        <end position="428"/>
    </location>
</feature>
<dbReference type="InParanoid" id="G7DZK3"/>
<feature type="region of interest" description="Disordered" evidence="1">
    <location>
        <begin position="454"/>
        <end position="490"/>
    </location>
</feature>